<reference evidence="4 5" key="1">
    <citation type="submission" date="2017-05" db="EMBL/GenBank/DDBJ databases">
        <title>Functional genome analysis of Paenibacillus pasadenensis strain R16: insights on endophytic life style and antifungal activity.</title>
        <authorList>
            <person name="Passera A."/>
            <person name="Marcolungo L."/>
            <person name="Casati P."/>
            <person name="Brasca M."/>
            <person name="Quaglino F."/>
            <person name="Delledonne M."/>
        </authorList>
    </citation>
    <scope>NUCLEOTIDE SEQUENCE [LARGE SCALE GENOMIC DNA]</scope>
    <source>
        <strain evidence="4 5">R16</strain>
    </source>
</reference>
<evidence type="ECO:0000256" key="1">
    <source>
        <dbReference type="ARBA" id="ARBA00022741"/>
    </source>
</evidence>
<dbReference type="AlphaFoldDB" id="A0A2N5N659"/>
<accession>A0A2N5N659</accession>
<dbReference type="PROSITE" id="PS50893">
    <property type="entry name" value="ABC_TRANSPORTER_2"/>
    <property type="match status" value="1"/>
</dbReference>
<dbReference type="PROSITE" id="PS00211">
    <property type="entry name" value="ABC_TRANSPORTER_1"/>
    <property type="match status" value="1"/>
</dbReference>
<sequence length="263" mass="29610">MTAVIELDRLHLQRDQRTILNEVSLRIGRGEQWVLLGRNGSGKTTLLEMMTGYLFPTSGTLDVLGFRYGECDVREVRKRIGYISQSLLEKLALADPVWEVVATGEYAFLRFYQEIDPAVKSKALAQLERAGLAHAAEQPLGTLSQGERKKVLLARALMSSPELLILDEPCSGLDLHEREKLLASIARLTDERMTVLYVTHHMEEILPLFTHVALLHEGSLLHAGPKEQVLRSDVLSQAYEAPIEVDWDYGRPWIKVRADGVEN</sequence>
<dbReference type="Proteomes" id="UP000234789">
    <property type="component" value="Unassembled WGS sequence"/>
</dbReference>
<evidence type="ECO:0000313" key="5">
    <source>
        <dbReference type="Proteomes" id="UP000234789"/>
    </source>
</evidence>
<evidence type="ECO:0000256" key="2">
    <source>
        <dbReference type="ARBA" id="ARBA00022840"/>
    </source>
</evidence>
<keyword evidence="2 4" id="KW-0067">ATP-binding</keyword>
<gene>
    <name evidence="4" type="ORF">B8V81_4272</name>
</gene>
<dbReference type="SMART" id="SM00382">
    <property type="entry name" value="AAA"/>
    <property type="match status" value="1"/>
</dbReference>
<dbReference type="InterPro" id="IPR003439">
    <property type="entry name" value="ABC_transporter-like_ATP-bd"/>
</dbReference>
<evidence type="ECO:0000313" key="4">
    <source>
        <dbReference type="EMBL" id="PLT45841.1"/>
    </source>
</evidence>
<dbReference type="EMBL" id="NFEZ01000004">
    <property type="protein sequence ID" value="PLT45841.1"/>
    <property type="molecule type" value="Genomic_DNA"/>
</dbReference>
<dbReference type="RefSeq" id="WP_101809470.1">
    <property type="nucleotide sequence ID" value="NZ_NFEZ01000004.1"/>
</dbReference>
<proteinExistence type="predicted"/>
<dbReference type="PANTHER" id="PTHR43158">
    <property type="entry name" value="SKFA PEPTIDE EXPORT ATP-BINDING PROTEIN SKFE"/>
    <property type="match status" value="1"/>
</dbReference>
<dbReference type="InterPro" id="IPR017871">
    <property type="entry name" value="ABC_transporter-like_CS"/>
</dbReference>
<name>A0A2N5N659_9BACL</name>
<evidence type="ECO:0000259" key="3">
    <source>
        <dbReference type="PROSITE" id="PS50893"/>
    </source>
</evidence>
<dbReference type="GO" id="GO:0005524">
    <property type="term" value="F:ATP binding"/>
    <property type="evidence" value="ECO:0007669"/>
    <property type="project" value="UniProtKB-KW"/>
</dbReference>
<dbReference type="Gene3D" id="3.40.50.300">
    <property type="entry name" value="P-loop containing nucleotide triphosphate hydrolases"/>
    <property type="match status" value="1"/>
</dbReference>
<organism evidence="4 5">
    <name type="scientific">Paenibacillus pasadenensis</name>
    <dbReference type="NCBI Taxonomy" id="217090"/>
    <lineage>
        <taxon>Bacteria</taxon>
        <taxon>Bacillati</taxon>
        <taxon>Bacillota</taxon>
        <taxon>Bacilli</taxon>
        <taxon>Bacillales</taxon>
        <taxon>Paenibacillaceae</taxon>
        <taxon>Paenibacillus</taxon>
    </lineage>
</organism>
<dbReference type="GO" id="GO:0016887">
    <property type="term" value="F:ATP hydrolysis activity"/>
    <property type="evidence" value="ECO:0007669"/>
    <property type="project" value="InterPro"/>
</dbReference>
<dbReference type="PANTHER" id="PTHR43158:SF2">
    <property type="entry name" value="SKFA PEPTIDE EXPORT ATP-BINDING PROTEIN SKFE"/>
    <property type="match status" value="1"/>
</dbReference>
<keyword evidence="5" id="KW-1185">Reference proteome</keyword>
<dbReference type="SUPFAM" id="SSF52540">
    <property type="entry name" value="P-loop containing nucleoside triphosphate hydrolases"/>
    <property type="match status" value="1"/>
</dbReference>
<comment type="caution">
    <text evidence="4">The sequence shown here is derived from an EMBL/GenBank/DDBJ whole genome shotgun (WGS) entry which is preliminary data.</text>
</comment>
<protein>
    <submittedName>
        <fullName evidence="4">ABC transporter, ATP-binding protein</fullName>
    </submittedName>
</protein>
<dbReference type="InterPro" id="IPR027417">
    <property type="entry name" value="P-loop_NTPase"/>
</dbReference>
<keyword evidence="1" id="KW-0547">Nucleotide-binding</keyword>
<dbReference type="InterPro" id="IPR003593">
    <property type="entry name" value="AAA+_ATPase"/>
</dbReference>
<feature type="domain" description="ABC transporter" evidence="3">
    <location>
        <begin position="5"/>
        <end position="242"/>
    </location>
</feature>
<dbReference type="Pfam" id="PF00005">
    <property type="entry name" value="ABC_tran"/>
    <property type="match status" value="1"/>
</dbReference>